<evidence type="ECO:0000313" key="3">
    <source>
        <dbReference type="Proteomes" id="UP001174050"/>
    </source>
</evidence>
<keyword evidence="3" id="KW-1185">Reference proteome</keyword>
<organism evidence="2 3">
    <name type="scientific">Streptomyces ficellus</name>
    <dbReference type="NCBI Taxonomy" id="1977088"/>
    <lineage>
        <taxon>Bacteria</taxon>
        <taxon>Bacillati</taxon>
        <taxon>Actinomycetota</taxon>
        <taxon>Actinomycetes</taxon>
        <taxon>Kitasatosporales</taxon>
        <taxon>Streptomycetaceae</taxon>
        <taxon>Streptomyces</taxon>
    </lineage>
</organism>
<name>A0ABT7Z0G7_9ACTN</name>
<evidence type="ECO:0000313" key="2">
    <source>
        <dbReference type="EMBL" id="MDN3292752.1"/>
    </source>
</evidence>
<dbReference type="Pfam" id="PF20129">
    <property type="entry name" value="DUF6519"/>
    <property type="match status" value="2"/>
</dbReference>
<gene>
    <name evidence="2" type="ORF">QWM81_01575</name>
</gene>
<feature type="region of interest" description="Disordered" evidence="1">
    <location>
        <begin position="96"/>
        <end position="126"/>
    </location>
</feature>
<feature type="region of interest" description="Disordered" evidence="1">
    <location>
        <begin position="368"/>
        <end position="389"/>
    </location>
</feature>
<dbReference type="RefSeq" id="WP_290109556.1">
    <property type="nucleotide sequence ID" value="NZ_JAUEPL010000002.1"/>
</dbReference>
<proteinExistence type="predicted"/>
<feature type="compositionally biased region" description="Low complexity" evidence="1">
    <location>
        <begin position="490"/>
        <end position="520"/>
    </location>
</feature>
<sequence>MHADISRVTFRPDRNYSAVIAQQGRVQLDADANEQAAIQLHQARTIAADLIGQHGGPRGATGFKIGFEGRGQELDELIIGPGRYYVDGILLDATRPHPGTPVAEDGHAAAEGDTPAAPATPAPPATPATWTYWNQPDGHRDPERRGDRLPAQFPYLAYLKVWERSVTAAEDPLLREVALGSAMPDTAARLKVVWQVLPLPGAQLEVADQEDKGQIRAAFARWAAAQAPTSRMAARSERPDHADEDPCLVTPDARYRGPENQLYRVEIHEGGTAENATYKWSRENGSVTFPVDGLDGTWVELASLGGDDKLAVNVGDWVEFGDTASVSRGEPLPLLRVEEVDLPGRRVRLSAEPGPSVGRRPELHPFLRRWDHRPASGRPHKGAPKPRGGALRIEEGRWLPLEDGVEVYFEPGRTYRCGDYWTVAARTATGDVEWPRDAARRPLLMSPSGITVHHAPLAWVFGEGSVSDLRLTFGPLAGPVPAANEEELAAEAAAEAEAMAAERAAAAGSPGPDAPGRSEN</sequence>
<protein>
    <submittedName>
        <fullName evidence="2">DUF6519 domain-containing protein</fullName>
    </submittedName>
</protein>
<dbReference type="EMBL" id="JAUEPL010000002">
    <property type="protein sequence ID" value="MDN3292752.1"/>
    <property type="molecule type" value="Genomic_DNA"/>
</dbReference>
<feature type="region of interest" description="Disordered" evidence="1">
    <location>
        <begin position="487"/>
        <end position="520"/>
    </location>
</feature>
<comment type="caution">
    <text evidence="2">The sequence shown here is derived from an EMBL/GenBank/DDBJ whole genome shotgun (WGS) entry which is preliminary data.</text>
</comment>
<reference evidence="2" key="1">
    <citation type="submission" date="2023-06" db="EMBL/GenBank/DDBJ databases">
        <title>WGS-Sequencing of Streptomyces ficellus isolate 21 collected from sand in Gara Djebilet Iron Mine in Algeria.</title>
        <authorList>
            <person name="Zegers G.P."/>
            <person name="Gomez A."/>
            <person name="Gueddou A."/>
            <person name="Zahara A.F."/>
            <person name="Worth M."/>
            <person name="Sevigny J.L."/>
            <person name="Tisa L."/>
        </authorList>
    </citation>
    <scope>NUCLEOTIDE SEQUENCE</scope>
    <source>
        <strain evidence="2">AS11</strain>
    </source>
</reference>
<dbReference type="Proteomes" id="UP001174050">
    <property type="component" value="Unassembled WGS sequence"/>
</dbReference>
<dbReference type="InterPro" id="IPR045392">
    <property type="entry name" value="DUF6519"/>
</dbReference>
<accession>A0ABT7Z0G7</accession>
<evidence type="ECO:0000256" key="1">
    <source>
        <dbReference type="SAM" id="MobiDB-lite"/>
    </source>
</evidence>